<keyword evidence="1" id="KW-0732">Signal</keyword>
<organism evidence="2 3">
    <name type="scientific">Amnibacterium endophyticum</name>
    <dbReference type="NCBI Taxonomy" id="2109337"/>
    <lineage>
        <taxon>Bacteria</taxon>
        <taxon>Bacillati</taxon>
        <taxon>Actinomycetota</taxon>
        <taxon>Actinomycetes</taxon>
        <taxon>Micrococcales</taxon>
        <taxon>Microbacteriaceae</taxon>
        <taxon>Amnibacterium</taxon>
    </lineage>
</organism>
<evidence type="ECO:0000313" key="3">
    <source>
        <dbReference type="Proteomes" id="UP001597347"/>
    </source>
</evidence>
<evidence type="ECO:0000313" key="2">
    <source>
        <dbReference type="EMBL" id="MFD1722456.1"/>
    </source>
</evidence>
<sequence>MFSSIRSTVRRRVVVAAAGTAVVLAAGGGATAAFAASGDSSPTTATPTAACMPHLRAVLRGGVPAQLRADLKTLRGEPKADRAAERAKIRENALSGEYGTRVERLAHIVAGSSAKGHGWAKALPASLRSDLKALRALPAKSDARKEKAQEIVQKAIGGGYGATIQTRAKAVQAKVQARCDAKASQS</sequence>
<feature type="chain" id="PRO_5045733126" evidence="1">
    <location>
        <begin position="36"/>
        <end position="186"/>
    </location>
</feature>
<dbReference type="InterPro" id="IPR006311">
    <property type="entry name" value="TAT_signal"/>
</dbReference>
<dbReference type="Proteomes" id="UP001597347">
    <property type="component" value="Unassembled WGS sequence"/>
</dbReference>
<comment type="caution">
    <text evidence="2">The sequence shown here is derived from an EMBL/GenBank/DDBJ whole genome shotgun (WGS) entry which is preliminary data.</text>
</comment>
<dbReference type="EMBL" id="JBHUEA010000021">
    <property type="protein sequence ID" value="MFD1722456.1"/>
    <property type="molecule type" value="Genomic_DNA"/>
</dbReference>
<dbReference type="PROSITE" id="PS51318">
    <property type="entry name" value="TAT"/>
    <property type="match status" value="1"/>
</dbReference>
<feature type="signal peptide" evidence="1">
    <location>
        <begin position="1"/>
        <end position="35"/>
    </location>
</feature>
<name>A0ABW4LJT4_9MICO</name>
<protein>
    <submittedName>
        <fullName evidence="2">Uncharacterized protein</fullName>
    </submittedName>
</protein>
<keyword evidence="3" id="KW-1185">Reference proteome</keyword>
<gene>
    <name evidence="2" type="ORF">ACFSBI_12935</name>
</gene>
<accession>A0ABW4LJT4</accession>
<dbReference type="RefSeq" id="WP_377935572.1">
    <property type="nucleotide sequence ID" value="NZ_JBHUEA010000021.1"/>
</dbReference>
<evidence type="ECO:0000256" key="1">
    <source>
        <dbReference type="SAM" id="SignalP"/>
    </source>
</evidence>
<proteinExistence type="predicted"/>
<reference evidence="3" key="1">
    <citation type="journal article" date="2019" name="Int. J. Syst. Evol. Microbiol.">
        <title>The Global Catalogue of Microorganisms (GCM) 10K type strain sequencing project: providing services to taxonomists for standard genome sequencing and annotation.</title>
        <authorList>
            <consortium name="The Broad Institute Genomics Platform"/>
            <consortium name="The Broad Institute Genome Sequencing Center for Infectious Disease"/>
            <person name="Wu L."/>
            <person name="Ma J."/>
        </authorList>
    </citation>
    <scope>NUCLEOTIDE SEQUENCE [LARGE SCALE GENOMIC DNA]</scope>
    <source>
        <strain evidence="3">CGMCC 1.12471</strain>
    </source>
</reference>